<evidence type="ECO:0000313" key="5">
    <source>
        <dbReference type="EMBL" id="SEI76798.1"/>
    </source>
</evidence>
<evidence type="ECO:0000256" key="1">
    <source>
        <dbReference type="ARBA" id="ARBA00093462"/>
    </source>
</evidence>
<dbReference type="Pfam" id="PF07261">
    <property type="entry name" value="DnaB_2"/>
    <property type="match status" value="1"/>
</dbReference>
<dbReference type="InterPro" id="IPR025400">
    <property type="entry name" value="Lin1244/Lin1753-like_N"/>
</dbReference>
<dbReference type="Pfam" id="PF14297">
    <property type="entry name" value="Lin1244_N"/>
    <property type="match status" value="1"/>
</dbReference>
<dbReference type="OrthoDB" id="3199595at2"/>
<dbReference type="AlphaFoldDB" id="A0A1H6T9T3"/>
<protein>
    <submittedName>
        <fullName evidence="5">DnaD and phage-associated domain-containing protein</fullName>
    </submittedName>
</protein>
<dbReference type="EMBL" id="FNYW01000018">
    <property type="protein sequence ID" value="SEI76798.1"/>
    <property type="molecule type" value="Genomic_DNA"/>
</dbReference>
<dbReference type="InterPro" id="IPR034829">
    <property type="entry name" value="DnaD-like_sf"/>
</dbReference>
<feature type="region of interest" description="Disordered" evidence="2">
    <location>
        <begin position="173"/>
        <end position="194"/>
    </location>
</feature>
<dbReference type="InterPro" id="IPR006343">
    <property type="entry name" value="DnaB/C_C"/>
</dbReference>
<proteinExistence type="inferred from homology"/>
<dbReference type="Proteomes" id="UP000198564">
    <property type="component" value="Unassembled WGS sequence"/>
</dbReference>
<evidence type="ECO:0000259" key="4">
    <source>
        <dbReference type="Pfam" id="PF14297"/>
    </source>
</evidence>
<feature type="domain" description="DnaB/C C-terminal" evidence="3">
    <location>
        <begin position="203"/>
        <end position="269"/>
    </location>
</feature>
<dbReference type="PANTHER" id="PTHR39196">
    <property type="entry name" value="PRIMOSOME, DNAD SUBUNIT"/>
    <property type="match status" value="1"/>
</dbReference>
<evidence type="ECO:0000259" key="3">
    <source>
        <dbReference type="Pfam" id="PF07261"/>
    </source>
</evidence>
<organism evidence="5 6">
    <name type="scientific">Alkalibacterium gilvum</name>
    <dbReference type="NCBI Taxonomy" id="1130080"/>
    <lineage>
        <taxon>Bacteria</taxon>
        <taxon>Bacillati</taxon>
        <taxon>Bacillota</taxon>
        <taxon>Bacilli</taxon>
        <taxon>Lactobacillales</taxon>
        <taxon>Carnobacteriaceae</taxon>
        <taxon>Alkalibacterium</taxon>
    </lineage>
</organism>
<dbReference type="NCBIfam" id="TIGR01446">
    <property type="entry name" value="DnaD_dom"/>
    <property type="match status" value="1"/>
</dbReference>
<evidence type="ECO:0000256" key="2">
    <source>
        <dbReference type="SAM" id="MobiDB-lite"/>
    </source>
</evidence>
<dbReference type="Gene3D" id="1.10.10.630">
    <property type="entry name" value="DnaD domain-like"/>
    <property type="match status" value="1"/>
</dbReference>
<dbReference type="RefSeq" id="WP_091634599.1">
    <property type="nucleotide sequence ID" value="NZ_FNYW01000018.1"/>
</dbReference>
<reference evidence="6" key="1">
    <citation type="submission" date="2016-10" db="EMBL/GenBank/DDBJ databases">
        <authorList>
            <person name="Varghese N."/>
            <person name="Submissions S."/>
        </authorList>
    </citation>
    <scope>NUCLEOTIDE SEQUENCE [LARGE SCALE GENOMIC DNA]</scope>
    <source>
        <strain evidence="6">DSM 25751</strain>
    </source>
</reference>
<name>A0A1H6T9T3_9LACT</name>
<gene>
    <name evidence="5" type="ORF">SAMN04488113_1189</name>
</gene>
<comment type="similarity">
    <text evidence="1">Belongs to the DnaB/DnaD family.</text>
</comment>
<keyword evidence="6" id="KW-1185">Reference proteome</keyword>
<feature type="domain" description="Lin1244/Lin1753-like N-terminal" evidence="4">
    <location>
        <begin position="11"/>
        <end position="103"/>
    </location>
</feature>
<dbReference type="SUPFAM" id="SSF158499">
    <property type="entry name" value="DnaD domain-like"/>
    <property type="match status" value="1"/>
</dbReference>
<evidence type="ECO:0000313" key="6">
    <source>
        <dbReference type="Proteomes" id="UP000198564"/>
    </source>
</evidence>
<sequence>MARPLQSGLNYFPLDVTFDQDDKIALIESDFGIEGFTVIVKLLMKIYSEGYSYHWGEKEVKLFSRRTGIAVSTVTDIVEAGLHWGLFSLPLFNDYGILTSRGIQKRYFEAVSRRKDVPVIREHVLLSEQEIEKYPNLSIVSLYPEILAETSCVDSDVDSTELMSTLTTQSKVKESRVKESKSSSQDEKGSNDSDDDLLHILKELESKVQVPTPQIEKQLKDWLALFDQSVILEAIRRTHMSGKSFAYMNAILTDFQKKGVRSFEDISAYDRSFKNRQKSFTNHVSKSESLPDWAKDEYTVVDDPVDEDMNQKVMDSLNRIRQKRQH</sequence>
<accession>A0A1H6T9T3</accession>
<dbReference type="PANTHER" id="PTHR39196:SF1">
    <property type="entry name" value="PRIMOSOME, DNAD SUBUNIT"/>
    <property type="match status" value="1"/>
</dbReference>